<organism evidence="2 3">
    <name type="scientific">Bythopirellula goksoeyrii</name>
    <dbReference type="NCBI Taxonomy" id="1400387"/>
    <lineage>
        <taxon>Bacteria</taxon>
        <taxon>Pseudomonadati</taxon>
        <taxon>Planctomycetota</taxon>
        <taxon>Planctomycetia</taxon>
        <taxon>Pirellulales</taxon>
        <taxon>Lacipirellulaceae</taxon>
        <taxon>Bythopirellula</taxon>
    </lineage>
</organism>
<gene>
    <name evidence="2" type="ORF">Pr1d_25070</name>
</gene>
<name>A0A5B9QMJ0_9BACT</name>
<proteinExistence type="predicted"/>
<dbReference type="EMBL" id="CP042913">
    <property type="protein sequence ID" value="QEG35213.1"/>
    <property type="molecule type" value="Genomic_DNA"/>
</dbReference>
<sequence>MRFCACFLSLLLLSGCGDSRPSTFPVVGTVEFADGTPVRFGVIEFIPEKSGPSARGKIDQQGRFVLGTFTNDDGAVAGRHGVVIVQHFSSGAVPPGDHTHESSHTEESSVVDIRFSQLGLSPLSATIEEENNEVNLRVERASSQGVQSGSPRRSQP</sequence>
<evidence type="ECO:0000313" key="3">
    <source>
        <dbReference type="Proteomes" id="UP000323917"/>
    </source>
</evidence>
<evidence type="ECO:0008006" key="4">
    <source>
        <dbReference type="Google" id="ProtNLM"/>
    </source>
</evidence>
<evidence type="ECO:0000256" key="1">
    <source>
        <dbReference type="SAM" id="MobiDB-lite"/>
    </source>
</evidence>
<dbReference type="RefSeq" id="WP_210417963.1">
    <property type="nucleotide sequence ID" value="NZ_CP042913.1"/>
</dbReference>
<evidence type="ECO:0000313" key="2">
    <source>
        <dbReference type="EMBL" id="QEG35213.1"/>
    </source>
</evidence>
<feature type="compositionally biased region" description="Basic and acidic residues" evidence="1">
    <location>
        <begin position="97"/>
        <end position="107"/>
    </location>
</feature>
<feature type="region of interest" description="Disordered" evidence="1">
    <location>
        <begin position="90"/>
        <end position="109"/>
    </location>
</feature>
<protein>
    <recommendedName>
        <fullName evidence="4">Nickel uptake substrate-specific transmembrane region</fullName>
    </recommendedName>
</protein>
<accession>A0A5B9QMJ0</accession>
<dbReference type="Proteomes" id="UP000323917">
    <property type="component" value="Chromosome"/>
</dbReference>
<dbReference type="AlphaFoldDB" id="A0A5B9QMJ0"/>
<reference evidence="2 3" key="1">
    <citation type="submission" date="2019-08" db="EMBL/GenBank/DDBJ databases">
        <title>Deep-cultivation of Planctomycetes and their phenomic and genomic characterization uncovers novel biology.</title>
        <authorList>
            <person name="Wiegand S."/>
            <person name="Jogler M."/>
            <person name="Boedeker C."/>
            <person name="Pinto D."/>
            <person name="Vollmers J."/>
            <person name="Rivas-Marin E."/>
            <person name="Kohn T."/>
            <person name="Peeters S.H."/>
            <person name="Heuer A."/>
            <person name="Rast P."/>
            <person name="Oberbeckmann S."/>
            <person name="Bunk B."/>
            <person name="Jeske O."/>
            <person name="Meyerdierks A."/>
            <person name="Storesund J.E."/>
            <person name="Kallscheuer N."/>
            <person name="Luecker S."/>
            <person name="Lage O.M."/>
            <person name="Pohl T."/>
            <person name="Merkel B.J."/>
            <person name="Hornburger P."/>
            <person name="Mueller R.-W."/>
            <person name="Bruemmer F."/>
            <person name="Labrenz M."/>
            <person name="Spormann A.M."/>
            <person name="Op den Camp H."/>
            <person name="Overmann J."/>
            <person name="Amann R."/>
            <person name="Jetten M.S.M."/>
            <person name="Mascher T."/>
            <person name="Medema M.H."/>
            <person name="Devos D.P."/>
            <person name="Kaster A.-K."/>
            <person name="Ovreas L."/>
            <person name="Rohde M."/>
            <person name="Galperin M.Y."/>
            <person name="Jogler C."/>
        </authorList>
    </citation>
    <scope>NUCLEOTIDE SEQUENCE [LARGE SCALE GENOMIC DNA]</scope>
    <source>
        <strain evidence="2 3">Pr1d</strain>
    </source>
</reference>
<dbReference type="KEGG" id="bgok:Pr1d_25070"/>
<dbReference type="PROSITE" id="PS51257">
    <property type="entry name" value="PROKAR_LIPOPROTEIN"/>
    <property type="match status" value="1"/>
</dbReference>
<keyword evidence="3" id="KW-1185">Reference proteome</keyword>